<dbReference type="AlphaFoldDB" id="A0A5B9Y2Y5"/>
<dbReference type="SUPFAM" id="SSF51569">
    <property type="entry name" value="Aldolase"/>
    <property type="match status" value="1"/>
</dbReference>
<evidence type="ECO:0000256" key="4">
    <source>
        <dbReference type="ARBA" id="ARBA00023239"/>
    </source>
</evidence>
<accession>A0A5B9Y2Y5</accession>
<evidence type="ECO:0000313" key="6">
    <source>
        <dbReference type="EMBL" id="QEH61438.1"/>
    </source>
</evidence>
<comment type="pathway">
    <text evidence="1">Carbohydrate acid metabolism.</text>
</comment>
<protein>
    <submittedName>
        <fullName evidence="6">2-dehydro-3-deoxyphosphogluconate aldolase</fullName>
    </submittedName>
</protein>
<keyword evidence="7" id="KW-1185">Reference proteome</keyword>
<organism evidence="6 7">
    <name type="scientific">Spiroplasma chinense</name>
    <dbReference type="NCBI Taxonomy" id="216932"/>
    <lineage>
        <taxon>Bacteria</taxon>
        <taxon>Bacillati</taxon>
        <taxon>Mycoplasmatota</taxon>
        <taxon>Mollicutes</taxon>
        <taxon>Entomoplasmatales</taxon>
        <taxon>Spiroplasmataceae</taxon>
        <taxon>Spiroplasma</taxon>
    </lineage>
</organism>
<comment type="similarity">
    <text evidence="2">Belongs to the KHG/KDPG aldolase family.</text>
</comment>
<reference evidence="6 7" key="1">
    <citation type="submission" date="2019-08" db="EMBL/GenBank/DDBJ databases">
        <title>Complete genome sequence of Spiroplasma chinense CCH (DSM 19755).</title>
        <authorList>
            <person name="Shen H.-Y."/>
            <person name="Lin Y.-C."/>
            <person name="Chou L."/>
            <person name="Kuo C.-H."/>
        </authorList>
    </citation>
    <scope>NUCLEOTIDE SEQUENCE [LARGE SCALE GENOMIC DNA]</scope>
    <source>
        <strain evidence="6 7">CCH</strain>
    </source>
</reference>
<name>A0A5B9Y2Y5_9MOLU</name>
<dbReference type="PANTHER" id="PTHR30246">
    <property type="entry name" value="2-KETO-3-DEOXY-6-PHOSPHOGLUCONATE ALDOLASE"/>
    <property type="match status" value="1"/>
</dbReference>
<dbReference type="InterPro" id="IPR013785">
    <property type="entry name" value="Aldolase_TIM"/>
</dbReference>
<dbReference type="RefSeq" id="WP_166507833.1">
    <property type="nucleotide sequence ID" value="NZ_CP043026.1"/>
</dbReference>
<dbReference type="InterPro" id="IPR000887">
    <property type="entry name" value="Aldlse_KDPG_KHG"/>
</dbReference>
<dbReference type="KEGG" id="schi:SCHIN_v1c02410"/>
<evidence type="ECO:0000256" key="2">
    <source>
        <dbReference type="ARBA" id="ARBA00006906"/>
    </source>
</evidence>
<evidence type="ECO:0000313" key="7">
    <source>
        <dbReference type="Proteomes" id="UP000323144"/>
    </source>
</evidence>
<evidence type="ECO:0000256" key="5">
    <source>
        <dbReference type="ARBA" id="ARBA00023277"/>
    </source>
</evidence>
<dbReference type="PANTHER" id="PTHR30246:SF1">
    <property type="entry name" value="2-DEHYDRO-3-DEOXY-6-PHOSPHOGALACTONATE ALDOLASE-RELATED"/>
    <property type="match status" value="1"/>
</dbReference>
<evidence type="ECO:0000256" key="1">
    <source>
        <dbReference type="ARBA" id="ARBA00004761"/>
    </source>
</evidence>
<keyword evidence="4" id="KW-0456">Lyase</keyword>
<dbReference type="CDD" id="cd00452">
    <property type="entry name" value="KDPG_aldolase"/>
    <property type="match status" value="1"/>
</dbReference>
<dbReference type="GO" id="GO:0016829">
    <property type="term" value="F:lyase activity"/>
    <property type="evidence" value="ECO:0007669"/>
    <property type="project" value="UniProtKB-KW"/>
</dbReference>
<dbReference type="Pfam" id="PF01081">
    <property type="entry name" value="Aldolase"/>
    <property type="match status" value="1"/>
</dbReference>
<proteinExistence type="inferred from homology"/>
<dbReference type="Proteomes" id="UP000323144">
    <property type="component" value="Chromosome"/>
</dbReference>
<keyword evidence="5" id="KW-0119">Carbohydrate metabolism</keyword>
<sequence>MSEIQKHIEKLEKHKISTIIRTDDFDHAYNIVKASNEAGIKFVEITLTIPNALELIKKCSIDFPELSVGAGTVITMEDAKNSLEYGAEYLVSPIAIPEVVEWAKEQDVLCIAGALTPTEMHTLWKAGADLIKFYPATSMPLDYIKLIHNPMPEYKFLATGGIDYNNILDYINAGCIAAGVTADLGGAAKTVSYEELVTIAKKYVEKVNSIK</sequence>
<dbReference type="EMBL" id="CP043026">
    <property type="protein sequence ID" value="QEH61438.1"/>
    <property type="molecule type" value="Genomic_DNA"/>
</dbReference>
<evidence type="ECO:0000256" key="3">
    <source>
        <dbReference type="ARBA" id="ARBA00011233"/>
    </source>
</evidence>
<comment type="subunit">
    <text evidence="3">Homotrimer.</text>
</comment>
<gene>
    <name evidence="6" type="primary">eda</name>
    <name evidence="6" type="ORF">SCHIN_v1c02410</name>
</gene>
<dbReference type="Gene3D" id="3.20.20.70">
    <property type="entry name" value="Aldolase class I"/>
    <property type="match status" value="1"/>
</dbReference>